<dbReference type="FunFam" id="3.50.30.80:FF:000001">
    <property type="entry name" value="Dihydroxy-acid dehydratase"/>
    <property type="match status" value="1"/>
</dbReference>
<evidence type="ECO:0000313" key="11">
    <source>
        <dbReference type="Proteomes" id="UP000186102"/>
    </source>
</evidence>
<dbReference type="OrthoDB" id="9807077at2"/>
<dbReference type="PROSITE" id="PS00886">
    <property type="entry name" value="ILVD_EDD_1"/>
    <property type="match status" value="1"/>
</dbReference>
<evidence type="ECO:0000256" key="5">
    <source>
        <dbReference type="ARBA" id="ARBA00023014"/>
    </source>
</evidence>
<dbReference type="Proteomes" id="UP000186102">
    <property type="component" value="Unassembled WGS sequence"/>
</dbReference>
<evidence type="ECO:0000259" key="9">
    <source>
        <dbReference type="Pfam" id="PF24877"/>
    </source>
</evidence>
<comment type="similarity">
    <text evidence="1">Belongs to the IlvD/Edd family.</text>
</comment>
<keyword evidence="5" id="KW-0411">Iron-sulfur</keyword>
<dbReference type="GO" id="GO:0016836">
    <property type="term" value="F:hydro-lyase activity"/>
    <property type="evidence" value="ECO:0007669"/>
    <property type="project" value="TreeGrafter"/>
</dbReference>
<gene>
    <name evidence="10" type="ORF">DSOL_2878</name>
</gene>
<dbReference type="PANTHER" id="PTHR43661">
    <property type="entry name" value="D-XYLONATE DEHYDRATASE"/>
    <property type="match status" value="1"/>
</dbReference>
<organism evidence="10 11">
    <name type="scientific">Desulfosporosinus metallidurans</name>
    <dbReference type="NCBI Taxonomy" id="1888891"/>
    <lineage>
        <taxon>Bacteria</taxon>
        <taxon>Bacillati</taxon>
        <taxon>Bacillota</taxon>
        <taxon>Clostridia</taxon>
        <taxon>Eubacteriales</taxon>
        <taxon>Desulfitobacteriaceae</taxon>
        <taxon>Desulfosporosinus</taxon>
    </lineage>
</organism>
<dbReference type="InterPro" id="IPR056740">
    <property type="entry name" value="ILV_EDD_C"/>
</dbReference>
<keyword evidence="2" id="KW-0001">2Fe-2S</keyword>
<dbReference type="Pfam" id="PF24877">
    <property type="entry name" value="ILV_EDD_C"/>
    <property type="match status" value="1"/>
</dbReference>
<keyword evidence="4" id="KW-0408">Iron</keyword>
<name>A0A1Q8QUG6_9FIRM</name>
<accession>A0A1Q8QUG6</accession>
<dbReference type="STRING" id="1888891.DSOL_2878"/>
<dbReference type="PANTHER" id="PTHR43661:SF1">
    <property type="entry name" value="PHOSPHOGLUCONATE DEHYDRATASE"/>
    <property type="match status" value="1"/>
</dbReference>
<dbReference type="GO" id="GO:0009082">
    <property type="term" value="P:branched-chain amino acid biosynthetic process"/>
    <property type="evidence" value="ECO:0007669"/>
    <property type="project" value="UniProtKB-KW"/>
</dbReference>
<proteinExistence type="inferred from homology"/>
<evidence type="ECO:0000313" key="10">
    <source>
        <dbReference type="EMBL" id="OLN30991.1"/>
    </source>
</evidence>
<keyword evidence="11" id="KW-1185">Reference proteome</keyword>
<comment type="caution">
    <text evidence="10">The sequence shown here is derived from an EMBL/GenBank/DDBJ whole genome shotgun (WGS) entry which is preliminary data.</text>
</comment>
<protein>
    <submittedName>
        <fullName evidence="10">Dihydroxy-acid dehydratase</fullName>
    </submittedName>
</protein>
<dbReference type="GO" id="GO:0005829">
    <property type="term" value="C:cytosol"/>
    <property type="evidence" value="ECO:0007669"/>
    <property type="project" value="TreeGrafter"/>
</dbReference>
<feature type="domain" description="Dihydroxy-acid/6-phosphogluconate dehydratase N-terminal" evidence="8">
    <location>
        <begin position="32"/>
        <end position="343"/>
    </location>
</feature>
<reference evidence="10 11" key="1">
    <citation type="submission" date="2016-09" db="EMBL/GenBank/DDBJ databases">
        <title>Complete genome of Desulfosporosinus sp. OL.</title>
        <authorList>
            <person name="Mardanov A."/>
            <person name="Beletsky A."/>
            <person name="Panova A."/>
            <person name="Karnachuk O."/>
            <person name="Ravin N."/>
        </authorList>
    </citation>
    <scope>NUCLEOTIDE SEQUENCE [LARGE SCALE GENOMIC DNA]</scope>
    <source>
        <strain evidence="10 11">OL</strain>
    </source>
</reference>
<evidence type="ECO:0000256" key="7">
    <source>
        <dbReference type="ARBA" id="ARBA00023304"/>
    </source>
</evidence>
<dbReference type="RefSeq" id="WP_075365431.1">
    <property type="nucleotide sequence ID" value="NZ_MLBF01000021.1"/>
</dbReference>
<dbReference type="Pfam" id="PF00920">
    <property type="entry name" value="ILVD_EDD_N"/>
    <property type="match status" value="1"/>
</dbReference>
<dbReference type="GO" id="GO:0051537">
    <property type="term" value="F:2 iron, 2 sulfur cluster binding"/>
    <property type="evidence" value="ECO:0007669"/>
    <property type="project" value="UniProtKB-KW"/>
</dbReference>
<dbReference type="GO" id="GO:0046872">
    <property type="term" value="F:metal ion binding"/>
    <property type="evidence" value="ECO:0007669"/>
    <property type="project" value="UniProtKB-KW"/>
</dbReference>
<dbReference type="InterPro" id="IPR037237">
    <property type="entry name" value="IlvD/EDD_N"/>
</dbReference>
<evidence type="ECO:0000256" key="3">
    <source>
        <dbReference type="ARBA" id="ARBA00022723"/>
    </source>
</evidence>
<evidence type="ECO:0000256" key="6">
    <source>
        <dbReference type="ARBA" id="ARBA00023239"/>
    </source>
</evidence>
<dbReference type="SUPFAM" id="SSF143975">
    <property type="entry name" value="IlvD/EDD N-terminal domain-like"/>
    <property type="match status" value="1"/>
</dbReference>
<dbReference type="PROSITE" id="PS00887">
    <property type="entry name" value="ILVD_EDD_2"/>
    <property type="match status" value="1"/>
</dbReference>
<dbReference type="SUPFAM" id="SSF52016">
    <property type="entry name" value="LeuD/IlvD-like"/>
    <property type="match status" value="1"/>
</dbReference>
<evidence type="ECO:0000256" key="1">
    <source>
        <dbReference type="ARBA" id="ARBA00006486"/>
    </source>
</evidence>
<dbReference type="EMBL" id="MLBF01000021">
    <property type="protein sequence ID" value="OLN30991.1"/>
    <property type="molecule type" value="Genomic_DNA"/>
</dbReference>
<keyword evidence="7" id="KW-0100">Branched-chain amino acid biosynthesis</keyword>
<keyword evidence="3" id="KW-0479">Metal-binding</keyword>
<keyword evidence="7" id="KW-0028">Amino-acid biosynthesis</keyword>
<evidence type="ECO:0000256" key="4">
    <source>
        <dbReference type="ARBA" id="ARBA00023004"/>
    </source>
</evidence>
<dbReference type="AlphaFoldDB" id="A0A1Q8QUG6"/>
<dbReference type="InterPro" id="IPR000581">
    <property type="entry name" value="ILV_EDD_N"/>
</dbReference>
<feature type="domain" description="Dihydroxy-acid/6-phosphogluconate dehydratase C-terminal" evidence="9">
    <location>
        <begin position="353"/>
        <end position="536"/>
    </location>
</feature>
<sequence>MINRINQLPPFQRAIAKAHLCTAGARYEDLDRPIVAVVNTWNEIVPGHAPLRELAEHVKRGIIQAGGTPLEFNTIAICDGITQGHCGMNYVLPSRELIADSVETMILSHNIFDGMVLLGSCDKIVPALLMAAARINFPSILVSAGPNVPEIKPRDSKAARQRFMRGEIDEKTLVEETLKYYPSPGICPYLGTANTMGMLTEALGLAMPGNGLVPSQSALRSSLAQESGAQVVKLIEEGITPRKILSKEAFENAIRVLLATGGSLNAVLHLLALAKEIDISLTLQDFDRLSLSTPFLTAVVPNDQDHTVVDIHRAGGTQAVMKRLESLLHKDIITVTGQTVQENLRQVGEIGELIHTLDNPLQQEGGLVVLYGSLAPEGALLKRSAISGSETQIEGSARVFNSEEECLAAENVGPEEILVVRYEGPAGGPGMRELHRVTEFLQVHGGKAILTDGRFSGASGGVSAGYISPEAFAGGPIALVENGDRILIDIGNRRLDLLVSSEEMAARRECFVPVQKEASRLLQRYSHRVSSANLGAVFQN</sequence>
<dbReference type="InterPro" id="IPR020558">
    <property type="entry name" value="DiOHA_6PGluconate_deHydtase_CS"/>
</dbReference>
<keyword evidence="6" id="KW-0456">Lyase</keyword>
<evidence type="ECO:0000259" key="8">
    <source>
        <dbReference type="Pfam" id="PF00920"/>
    </source>
</evidence>
<dbReference type="InterPro" id="IPR042096">
    <property type="entry name" value="Dihydro-acid_dehy_C"/>
</dbReference>
<evidence type="ECO:0000256" key="2">
    <source>
        <dbReference type="ARBA" id="ARBA00022714"/>
    </source>
</evidence>
<dbReference type="Gene3D" id="3.50.30.80">
    <property type="entry name" value="IlvD/EDD C-terminal domain-like"/>
    <property type="match status" value="1"/>
</dbReference>